<sequence>MPLPNEYPANPVLLQAVMSHTGLPKEEALKPHVLRQFFKEQAAFFPVADAVREHKHIPIGDRQLELVIVRPPKSENQILPIILFLYVSEIKYDPPADPHFFFVALAVDSHGGGFFIGGIETHGILVHELARRTPAVVVHVEYSHSPEVKHPVAMEECYKTLEWINANAAAIGGDPSKLAVVGDSAGGNMVAAITALAKERGNTSINAQVLLYPMLGTDFSTDSYETYQKDSYLPRVLMKYVWNMYLTEEAKTSRFAVPLLATPEQLEDLPPALVITAERDVLRDDGETYTKKLRKAGVDTVALRYFGVRHGFFTEPEITETADAGIDQIVSFLNKKWGLDASSKL</sequence>
<name>A0A1X2G2P2_9FUNG</name>
<dbReference type="InterPro" id="IPR013094">
    <property type="entry name" value="AB_hydrolase_3"/>
</dbReference>
<gene>
    <name evidence="3" type="ORF">DM01DRAFT_328935</name>
</gene>
<dbReference type="AlphaFoldDB" id="A0A1X2G2P2"/>
<dbReference type="Gene3D" id="3.40.50.1820">
    <property type="entry name" value="alpha/beta hydrolase"/>
    <property type="match status" value="1"/>
</dbReference>
<accession>A0A1X2G2P2</accession>
<dbReference type="InterPro" id="IPR050300">
    <property type="entry name" value="GDXG_lipolytic_enzyme"/>
</dbReference>
<protein>
    <recommendedName>
        <fullName evidence="2">Alpha/beta hydrolase fold-3 domain-containing protein</fullName>
    </recommendedName>
</protein>
<dbReference type="SUPFAM" id="SSF53474">
    <property type="entry name" value="alpha/beta-Hydrolases"/>
    <property type="match status" value="1"/>
</dbReference>
<evidence type="ECO:0000313" key="4">
    <source>
        <dbReference type="Proteomes" id="UP000242146"/>
    </source>
</evidence>
<dbReference type="GO" id="GO:0016787">
    <property type="term" value="F:hydrolase activity"/>
    <property type="evidence" value="ECO:0007669"/>
    <property type="project" value="UniProtKB-KW"/>
</dbReference>
<keyword evidence="4" id="KW-1185">Reference proteome</keyword>
<keyword evidence="1" id="KW-0378">Hydrolase</keyword>
<evidence type="ECO:0000313" key="3">
    <source>
        <dbReference type="EMBL" id="ORX43025.1"/>
    </source>
</evidence>
<dbReference type="EMBL" id="MCGT01000059">
    <property type="protein sequence ID" value="ORX43025.1"/>
    <property type="molecule type" value="Genomic_DNA"/>
</dbReference>
<evidence type="ECO:0000259" key="2">
    <source>
        <dbReference type="Pfam" id="PF07859"/>
    </source>
</evidence>
<dbReference type="PANTHER" id="PTHR48081:SF8">
    <property type="entry name" value="ALPHA_BETA HYDROLASE FOLD-3 DOMAIN-CONTAINING PROTEIN-RELATED"/>
    <property type="match status" value="1"/>
</dbReference>
<proteinExistence type="predicted"/>
<dbReference type="Pfam" id="PF07859">
    <property type="entry name" value="Abhydrolase_3"/>
    <property type="match status" value="1"/>
</dbReference>
<dbReference type="InterPro" id="IPR029058">
    <property type="entry name" value="AB_hydrolase_fold"/>
</dbReference>
<dbReference type="STRING" id="101127.A0A1X2G2P2"/>
<feature type="domain" description="Alpha/beta hydrolase fold-3" evidence="2">
    <location>
        <begin position="109"/>
        <end position="313"/>
    </location>
</feature>
<comment type="caution">
    <text evidence="3">The sequence shown here is derived from an EMBL/GenBank/DDBJ whole genome shotgun (WGS) entry which is preliminary data.</text>
</comment>
<dbReference type="OrthoDB" id="408631at2759"/>
<dbReference type="Proteomes" id="UP000242146">
    <property type="component" value="Unassembled WGS sequence"/>
</dbReference>
<reference evidence="3 4" key="1">
    <citation type="submission" date="2016-07" db="EMBL/GenBank/DDBJ databases">
        <title>Pervasive Adenine N6-methylation of Active Genes in Fungi.</title>
        <authorList>
            <consortium name="DOE Joint Genome Institute"/>
            <person name="Mondo S.J."/>
            <person name="Dannebaum R.O."/>
            <person name="Kuo R.C."/>
            <person name="Labutti K."/>
            <person name="Haridas S."/>
            <person name="Kuo A."/>
            <person name="Salamov A."/>
            <person name="Ahrendt S.R."/>
            <person name="Lipzen A."/>
            <person name="Sullivan W."/>
            <person name="Andreopoulos W.B."/>
            <person name="Clum A."/>
            <person name="Lindquist E."/>
            <person name="Daum C."/>
            <person name="Ramamoorthy G.K."/>
            <person name="Gryganskyi A."/>
            <person name="Culley D."/>
            <person name="Magnuson J.K."/>
            <person name="James T.Y."/>
            <person name="O'Malley M.A."/>
            <person name="Stajich J.E."/>
            <person name="Spatafora J.W."/>
            <person name="Visel A."/>
            <person name="Grigoriev I.V."/>
        </authorList>
    </citation>
    <scope>NUCLEOTIDE SEQUENCE [LARGE SCALE GENOMIC DNA]</scope>
    <source>
        <strain evidence="3 4">NRRL 3301</strain>
    </source>
</reference>
<organism evidence="3 4">
    <name type="scientific">Hesseltinella vesiculosa</name>
    <dbReference type="NCBI Taxonomy" id="101127"/>
    <lineage>
        <taxon>Eukaryota</taxon>
        <taxon>Fungi</taxon>
        <taxon>Fungi incertae sedis</taxon>
        <taxon>Mucoromycota</taxon>
        <taxon>Mucoromycotina</taxon>
        <taxon>Mucoromycetes</taxon>
        <taxon>Mucorales</taxon>
        <taxon>Cunninghamellaceae</taxon>
        <taxon>Hesseltinella</taxon>
    </lineage>
</organism>
<dbReference type="PANTHER" id="PTHR48081">
    <property type="entry name" value="AB HYDROLASE SUPERFAMILY PROTEIN C4A8.06C"/>
    <property type="match status" value="1"/>
</dbReference>
<evidence type="ECO:0000256" key="1">
    <source>
        <dbReference type="ARBA" id="ARBA00022801"/>
    </source>
</evidence>